<evidence type="ECO:0000313" key="3">
    <source>
        <dbReference type="Proteomes" id="UP001500449"/>
    </source>
</evidence>
<dbReference type="RefSeq" id="WP_344420008.1">
    <property type="nucleotide sequence ID" value="NZ_BAAAQK010000017.1"/>
</dbReference>
<dbReference type="InterPro" id="IPR045633">
    <property type="entry name" value="DUF6414"/>
</dbReference>
<feature type="region of interest" description="Disordered" evidence="1">
    <location>
        <begin position="38"/>
        <end position="57"/>
    </location>
</feature>
<evidence type="ECO:0000256" key="1">
    <source>
        <dbReference type="SAM" id="MobiDB-lite"/>
    </source>
</evidence>
<reference evidence="2 3" key="1">
    <citation type="journal article" date="2019" name="Int. J. Syst. Evol. Microbiol.">
        <title>The Global Catalogue of Microorganisms (GCM) 10K type strain sequencing project: providing services to taxonomists for standard genome sequencing and annotation.</title>
        <authorList>
            <consortium name="The Broad Institute Genomics Platform"/>
            <consortium name="The Broad Institute Genome Sequencing Center for Infectious Disease"/>
            <person name="Wu L."/>
            <person name="Ma J."/>
        </authorList>
    </citation>
    <scope>NUCLEOTIDE SEQUENCE [LARGE SCALE GENOMIC DNA]</scope>
    <source>
        <strain evidence="2 3">JCM 16009</strain>
    </source>
</reference>
<sequence length="325" mass="34696">MPAKKQSSARPELVHPVYLDPEMLISFLATLEGGASMSSEVSERSGETAKSAGEAGGEAKLPSVLSMLGISLSATGKYSRDKTRDESVESKFVRQHTAASLFNRLRTRMQEDGYLHSIDPSGDLSGVETGMLIEVAGEFDESPLRKIVDVINSIWPFVEEETEKARKSIPVPKRNGKGGVPPEQRELAEAARLLVDQQIEGNKQTLRMAQLVEADLSNSPVVDLLLTAPKFSGIVTASRELLTEEVTAALMGGTFRIIGKVSAVDTSESAETLVVRRGAMGLIAEAAVLPMIEAMNKPGSGIDLALPSGKLSGPVTQLIPLAIFV</sequence>
<dbReference type="EMBL" id="BAAAQK010000017">
    <property type="protein sequence ID" value="GAA1858585.1"/>
    <property type="molecule type" value="Genomic_DNA"/>
</dbReference>
<dbReference type="Pfam" id="PF19952">
    <property type="entry name" value="DUF6414"/>
    <property type="match status" value="1"/>
</dbReference>
<name>A0ABN2N987_9PSEU</name>
<protein>
    <recommendedName>
        <fullName evidence="4">Flagellar motor switch protein FliM</fullName>
    </recommendedName>
</protein>
<accession>A0ABN2N987</accession>
<evidence type="ECO:0000313" key="2">
    <source>
        <dbReference type="EMBL" id="GAA1858585.1"/>
    </source>
</evidence>
<comment type="caution">
    <text evidence="2">The sequence shown here is derived from an EMBL/GenBank/DDBJ whole genome shotgun (WGS) entry which is preliminary data.</text>
</comment>
<proteinExistence type="predicted"/>
<keyword evidence="3" id="KW-1185">Reference proteome</keyword>
<organism evidence="2 3">
    <name type="scientific">Pseudonocardia ailaonensis</name>
    <dbReference type="NCBI Taxonomy" id="367279"/>
    <lineage>
        <taxon>Bacteria</taxon>
        <taxon>Bacillati</taxon>
        <taxon>Actinomycetota</taxon>
        <taxon>Actinomycetes</taxon>
        <taxon>Pseudonocardiales</taxon>
        <taxon>Pseudonocardiaceae</taxon>
        <taxon>Pseudonocardia</taxon>
    </lineage>
</organism>
<dbReference type="Proteomes" id="UP001500449">
    <property type="component" value="Unassembled WGS sequence"/>
</dbReference>
<evidence type="ECO:0008006" key="4">
    <source>
        <dbReference type="Google" id="ProtNLM"/>
    </source>
</evidence>
<gene>
    <name evidence="2" type="ORF">GCM10009836_43480</name>
</gene>